<dbReference type="InterPro" id="IPR004776">
    <property type="entry name" value="Mem_transp_PIN-like"/>
</dbReference>
<evidence type="ECO:0000256" key="3">
    <source>
        <dbReference type="ARBA" id="ARBA00022448"/>
    </source>
</evidence>
<dbReference type="GO" id="GO:0055085">
    <property type="term" value="P:transmembrane transport"/>
    <property type="evidence" value="ECO:0007669"/>
    <property type="project" value="InterPro"/>
</dbReference>
<dbReference type="Proteomes" id="UP000185479">
    <property type="component" value="Chromosome"/>
</dbReference>
<dbReference type="PANTHER" id="PTHR36838:SF1">
    <property type="entry name" value="SLR1864 PROTEIN"/>
    <property type="match status" value="1"/>
</dbReference>
<dbReference type="KEGG" id="cfc:CFLV_01885"/>
<evidence type="ECO:0000313" key="10">
    <source>
        <dbReference type="EMBL" id="GEB97244.1"/>
    </source>
</evidence>
<dbReference type="Proteomes" id="UP000315353">
    <property type="component" value="Unassembled WGS sequence"/>
</dbReference>
<dbReference type="RefSeq" id="WP_075729067.1">
    <property type="nucleotide sequence ID" value="NZ_BJNB01000007.1"/>
</dbReference>
<dbReference type="GeneID" id="82879472"/>
<evidence type="ECO:0000313" key="12">
    <source>
        <dbReference type="Proteomes" id="UP000315353"/>
    </source>
</evidence>
<accession>A0A1L7CJS0</accession>
<dbReference type="OrthoDB" id="5405318at2"/>
<proteinExistence type="inferred from homology"/>
<organism evidence="9 11">
    <name type="scientific">Corynebacterium flavescens</name>
    <dbReference type="NCBI Taxonomy" id="28028"/>
    <lineage>
        <taxon>Bacteria</taxon>
        <taxon>Bacillati</taxon>
        <taxon>Actinomycetota</taxon>
        <taxon>Actinomycetes</taxon>
        <taxon>Mycobacteriales</taxon>
        <taxon>Corynebacteriaceae</taxon>
        <taxon>Corynebacterium</taxon>
    </lineage>
</organism>
<comment type="similarity">
    <text evidence="2">Belongs to the auxin efflux carrier (TC 2.A.69) family.</text>
</comment>
<evidence type="ECO:0000256" key="4">
    <source>
        <dbReference type="ARBA" id="ARBA00022475"/>
    </source>
</evidence>
<keyword evidence="6 8" id="KW-1133">Transmembrane helix</keyword>
<dbReference type="GO" id="GO:0005886">
    <property type="term" value="C:plasma membrane"/>
    <property type="evidence" value="ECO:0007669"/>
    <property type="project" value="UniProtKB-SubCell"/>
</dbReference>
<reference evidence="10 12" key="2">
    <citation type="submission" date="2019-06" db="EMBL/GenBank/DDBJ databases">
        <title>Whole genome shotgun sequence of Corynebacterium flavescens NBRC 14136.</title>
        <authorList>
            <person name="Hosoyama A."/>
            <person name="Uohara A."/>
            <person name="Ohji S."/>
            <person name="Ichikawa N."/>
        </authorList>
    </citation>
    <scope>NUCLEOTIDE SEQUENCE [LARGE SCALE GENOMIC DNA]</scope>
    <source>
        <strain evidence="10 12">NBRC 14136</strain>
    </source>
</reference>
<evidence type="ECO:0000256" key="7">
    <source>
        <dbReference type="ARBA" id="ARBA00023136"/>
    </source>
</evidence>
<dbReference type="STRING" id="28028.CFLV_01885"/>
<keyword evidence="4" id="KW-1003">Cell membrane</keyword>
<keyword evidence="3" id="KW-0813">Transport</keyword>
<feature type="transmembrane region" description="Helical" evidence="8">
    <location>
        <begin position="92"/>
        <end position="109"/>
    </location>
</feature>
<evidence type="ECO:0000256" key="2">
    <source>
        <dbReference type="ARBA" id="ARBA00010145"/>
    </source>
</evidence>
<dbReference type="EMBL" id="CP009246">
    <property type="protein sequence ID" value="APT86065.1"/>
    <property type="molecule type" value="Genomic_DNA"/>
</dbReference>
<name>A0A1L7CJS0_CORFL</name>
<feature type="transmembrane region" description="Helical" evidence="8">
    <location>
        <begin position="278"/>
        <end position="297"/>
    </location>
</feature>
<feature type="transmembrane region" description="Helical" evidence="8">
    <location>
        <begin position="153"/>
        <end position="171"/>
    </location>
</feature>
<dbReference type="InterPro" id="IPR038770">
    <property type="entry name" value="Na+/solute_symporter_sf"/>
</dbReference>
<dbReference type="Pfam" id="PF03547">
    <property type="entry name" value="Mem_trans"/>
    <property type="match status" value="2"/>
</dbReference>
<feature type="transmembrane region" description="Helical" evidence="8">
    <location>
        <begin position="39"/>
        <end position="55"/>
    </location>
</feature>
<keyword evidence="7 8" id="KW-0472">Membrane</keyword>
<reference evidence="9 11" key="1">
    <citation type="submission" date="2014-08" db="EMBL/GenBank/DDBJ databases">
        <title>Complete genome sequence of Corynebacterium flavescens OJ8(T)(=DSM 20296(T)), isolated from cheese.</title>
        <authorList>
            <person name="Ruckert C."/>
            <person name="Albersmeier A."/>
            <person name="Winkler A."/>
            <person name="Kalinowski J."/>
        </authorList>
    </citation>
    <scope>NUCLEOTIDE SEQUENCE [LARGE SCALE GENOMIC DNA]</scope>
    <source>
        <strain evidence="9 11">OJ8</strain>
    </source>
</reference>
<evidence type="ECO:0000256" key="1">
    <source>
        <dbReference type="ARBA" id="ARBA00004651"/>
    </source>
</evidence>
<gene>
    <name evidence="10" type="ORF">CFL01nite_07390</name>
    <name evidence="9" type="ORF">CFLV_01885</name>
</gene>
<dbReference type="EMBL" id="BJNB01000007">
    <property type="protein sequence ID" value="GEB97244.1"/>
    <property type="molecule type" value="Genomic_DNA"/>
</dbReference>
<keyword evidence="11" id="KW-1185">Reference proteome</keyword>
<comment type="subcellular location">
    <subcellularLocation>
        <location evidence="1">Cell membrane</location>
        <topology evidence="1">Multi-pass membrane protein</topology>
    </subcellularLocation>
</comment>
<feature type="transmembrane region" description="Helical" evidence="8">
    <location>
        <begin position="222"/>
        <end position="241"/>
    </location>
</feature>
<sequence>MLGVLTAFSIILAVIFIGWFLAARGIISSDRERLVLNKVAFYAATPALLFSSVARSDPGVVLSPVIVVIVLSAVIVAAIYAAFFWRKGIAELASGAAAASYFNAVNIGLPVSQYVLGDSTYAIPAVFVQMVLFTPLILGALGGKSLLGGIKTGLLSPMVLASALGFIVAWQDWHIPAPIMEPLALLGGASIPLILLSFGASLKTAGVLSDRSSRPATYTATALKLVGLPAVAYGLSLALGLSPEHTYAAVILCALPTAQQVYNYAATFQRGQSVARDTVFITTFASLPVMLVIAFLFGH</sequence>
<keyword evidence="5 8" id="KW-0812">Transmembrane</keyword>
<protein>
    <submittedName>
        <fullName evidence="9">Permease</fullName>
    </submittedName>
</protein>
<evidence type="ECO:0000256" key="8">
    <source>
        <dbReference type="SAM" id="Phobius"/>
    </source>
</evidence>
<feature type="transmembrane region" description="Helical" evidence="8">
    <location>
        <begin position="6"/>
        <end position="27"/>
    </location>
</feature>
<dbReference type="PANTHER" id="PTHR36838">
    <property type="entry name" value="AUXIN EFFLUX CARRIER FAMILY PROTEIN"/>
    <property type="match status" value="1"/>
</dbReference>
<evidence type="ECO:0000256" key="6">
    <source>
        <dbReference type="ARBA" id="ARBA00022989"/>
    </source>
</evidence>
<dbReference type="AlphaFoldDB" id="A0A1L7CJS0"/>
<feature type="transmembrane region" description="Helical" evidence="8">
    <location>
        <begin position="61"/>
        <end position="85"/>
    </location>
</feature>
<feature type="transmembrane region" description="Helical" evidence="8">
    <location>
        <begin position="121"/>
        <end position="141"/>
    </location>
</feature>
<feature type="transmembrane region" description="Helical" evidence="8">
    <location>
        <begin position="247"/>
        <end position="266"/>
    </location>
</feature>
<evidence type="ECO:0000313" key="11">
    <source>
        <dbReference type="Proteomes" id="UP000185479"/>
    </source>
</evidence>
<evidence type="ECO:0000256" key="5">
    <source>
        <dbReference type="ARBA" id="ARBA00022692"/>
    </source>
</evidence>
<feature type="transmembrane region" description="Helical" evidence="8">
    <location>
        <begin position="183"/>
        <end position="202"/>
    </location>
</feature>
<evidence type="ECO:0000313" key="9">
    <source>
        <dbReference type="EMBL" id="APT86065.1"/>
    </source>
</evidence>
<dbReference type="Gene3D" id="1.20.1530.20">
    <property type="match status" value="1"/>
</dbReference>